<dbReference type="STRING" id="440514.SAMN04488010_1790"/>
<dbReference type="GO" id="GO:0016491">
    <property type="term" value="F:oxidoreductase activity"/>
    <property type="evidence" value="ECO:0007669"/>
    <property type="project" value="InterPro"/>
</dbReference>
<dbReference type="Pfam" id="PF08240">
    <property type="entry name" value="ADH_N"/>
    <property type="match status" value="1"/>
</dbReference>
<dbReference type="RefSeq" id="WP_091902695.1">
    <property type="nucleotide sequence ID" value="NZ_FOYX01000001.1"/>
</dbReference>
<dbReference type="SUPFAM" id="SSF50129">
    <property type="entry name" value="GroES-like"/>
    <property type="match status" value="1"/>
</dbReference>
<dbReference type="InterPro" id="IPR011032">
    <property type="entry name" value="GroES-like_sf"/>
</dbReference>
<dbReference type="InterPro" id="IPR013154">
    <property type="entry name" value="ADH-like_N"/>
</dbReference>
<dbReference type="SMART" id="SM00829">
    <property type="entry name" value="PKS_ER"/>
    <property type="match status" value="1"/>
</dbReference>
<organism evidence="2 3">
    <name type="scientific">Maribacter stanieri</name>
    <dbReference type="NCBI Taxonomy" id="440514"/>
    <lineage>
        <taxon>Bacteria</taxon>
        <taxon>Pseudomonadati</taxon>
        <taxon>Bacteroidota</taxon>
        <taxon>Flavobacteriia</taxon>
        <taxon>Flavobacteriales</taxon>
        <taxon>Flavobacteriaceae</taxon>
        <taxon>Maribacter</taxon>
    </lineage>
</organism>
<dbReference type="InterPro" id="IPR036291">
    <property type="entry name" value="NAD(P)-bd_dom_sf"/>
</dbReference>
<dbReference type="PANTHER" id="PTHR43677:SF4">
    <property type="entry name" value="QUINONE OXIDOREDUCTASE-LIKE PROTEIN 2"/>
    <property type="match status" value="1"/>
</dbReference>
<evidence type="ECO:0000259" key="1">
    <source>
        <dbReference type="SMART" id="SM00829"/>
    </source>
</evidence>
<dbReference type="InterPro" id="IPR051397">
    <property type="entry name" value="Zn-ADH-like_protein"/>
</dbReference>
<dbReference type="Pfam" id="PF00107">
    <property type="entry name" value="ADH_zinc_N"/>
    <property type="match status" value="1"/>
</dbReference>
<dbReference type="InterPro" id="IPR013149">
    <property type="entry name" value="ADH-like_C"/>
</dbReference>
<accession>A0A1I6IIR8</accession>
<dbReference type="SUPFAM" id="SSF51735">
    <property type="entry name" value="NAD(P)-binding Rossmann-fold domains"/>
    <property type="match status" value="1"/>
</dbReference>
<dbReference type="Gene3D" id="3.90.180.10">
    <property type="entry name" value="Medium-chain alcohol dehydrogenases, catalytic domain"/>
    <property type="match status" value="1"/>
</dbReference>
<protein>
    <submittedName>
        <fullName evidence="2">NADPH2:quinone reductase</fullName>
    </submittedName>
</protein>
<proteinExistence type="predicted"/>
<evidence type="ECO:0000313" key="3">
    <source>
        <dbReference type="Proteomes" id="UP000199462"/>
    </source>
</evidence>
<keyword evidence="3" id="KW-1185">Reference proteome</keyword>
<sequence length="339" mass="36983">MKAAYLVKYGNAEKAFQIGEANKPHPKPNQVLIKVEAFGLNFADVMARLGLYKAAPRLPAILGYDVVGKIEEIGAMVDHVKLGDRVVALTKFGGYAEFALADIDVVHKIPNSFSAGVAVALATQYSTAYFLSHNMANLQEQDSVLIHAAAGGVGTALVQMALLKKCVVFGTCGSQEKIAYLKSNGVQYPINYRINDFEKVVGNVMENNGLDAVFDPVGGLSVKKDYRLLAAGGRVFSFGVSSMNKTKTIFGKLRVLWQFGLYHPIQFLSGSKGMIGINMLKVAEENPNKIAKVMQEVIRLTETKILKPHIGGEYQVEQLAEAHAFLESRKSMGKIVIKW</sequence>
<name>A0A1I6IIR8_9FLAO</name>
<feature type="domain" description="Enoyl reductase (ER)" evidence="1">
    <location>
        <begin position="11"/>
        <end position="337"/>
    </location>
</feature>
<dbReference type="Proteomes" id="UP000199462">
    <property type="component" value="Unassembled WGS sequence"/>
</dbReference>
<dbReference type="EMBL" id="FOYX01000001">
    <property type="protein sequence ID" value="SFR66549.1"/>
    <property type="molecule type" value="Genomic_DNA"/>
</dbReference>
<reference evidence="3" key="1">
    <citation type="submission" date="2016-10" db="EMBL/GenBank/DDBJ databases">
        <authorList>
            <person name="Varghese N."/>
            <person name="Submissions S."/>
        </authorList>
    </citation>
    <scope>NUCLEOTIDE SEQUENCE [LARGE SCALE GENOMIC DNA]</scope>
    <source>
        <strain evidence="3">DSM 19891</strain>
    </source>
</reference>
<dbReference type="PANTHER" id="PTHR43677">
    <property type="entry name" value="SHORT-CHAIN DEHYDROGENASE/REDUCTASE"/>
    <property type="match status" value="1"/>
</dbReference>
<evidence type="ECO:0000313" key="2">
    <source>
        <dbReference type="EMBL" id="SFR66549.1"/>
    </source>
</evidence>
<gene>
    <name evidence="2" type="ORF">SAMN04488010_1790</name>
</gene>
<dbReference type="InterPro" id="IPR020843">
    <property type="entry name" value="ER"/>
</dbReference>
<dbReference type="Gene3D" id="3.40.50.720">
    <property type="entry name" value="NAD(P)-binding Rossmann-like Domain"/>
    <property type="match status" value="1"/>
</dbReference>
<dbReference type="AlphaFoldDB" id="A0A1I6IIR8"/>